<evidence type="ECO:0000256" key="1">
    <source>
        <dbReference type="SAM" id="MobiDB-lite"/>
    </source>
</evidence>
<feature type="region of interest" description="Disordered" evidence="1">
    <location>
        <begin position="206"/>
        <end position="239"/>
    </location>
</feature>
<comment type="caution">
    <text evidence="3">The sequence shown here is derived from an EMBL/GenBank/DDBJ whole genome shotgun (WGS) entry which is preliminary data.</text>
</comment>
<keyword evidence="2" id="KW-0812">Transmembrane</keyword>
<dbReference type="Proteomes" id="UP001610432">
    <property type="component" value="Unassembled WGS sequence"/>
</dbReference>
<keyword evidence="2" id="KW-1133">Transmembrane helix</keyword>
<feature type="compositionally biased region" description="Basic residues" evidence="1">
    <location>
        <begin position="281"/>
        <end position="292"/>
    </location>
</feature>
<keyword evidence="4" id="KW-1185">Reference proteome</keyword>
<gene>
    <name evidence="3" type="ORF">BJX67DRAFT_261647</name>
</gene>
<feature type="compositionally biased region" description="Polar residues" evidence="1">
    <location>
        <begin position="225"/>
        <end position="239"/>
    </location>
</feature>
<name>A0ABR4LFU1_9EURO</name>
<feature type="compositionally biased region" description="Polar residues" evidence="1">
    <location>
        <begin position="320"/>
        <end position="336"/>
    </location>
</feature>
<evidence type="ECO:0000256" key="2">
    <source>
        <dbReference type="SAM" id="Phobius"/>
    </source>
</evidence>
<evidence type="ECO:0000313" key="4">
    <source>
        <dbReference type="Proteomes" id="UP001610432"/>
    </source>
</evidence>
<feature type="transmembrane region" description="Helical" evidence="2">
    <location>
        <begin position="74"/>
        <end position="96"/>
    </location>
</feature>
<proteinExistence type="predicted"/>
<evidence type="ECO:0000313" key="3">
    <source>
        <dbReference type="EMBL" id="KAL2863410.1"/>
    </source>
</evidence>
<dbReference type="EMBL" id="JBFXLQ010000052">
    <property type="protein sequence ID" value="KAL2863410.1"/>
    <property type="molecule type" value="Genomic_DNA"/>
</dbReference>
<keyword evidence="2" id="KW-0472">Membrane</keyword>
<reference evidence="3 4" key="1">
    <citation type="submission" date="2024-07" db="EMBL/GenBank/DDBJ databases">
        <title>Section-level genome sequencing and comparative genomics of Aspergillus sections Usti and Cavernicolus.</title>
        <authorList>
            <consortium name="Lawrence Berkeley National Laboratory"/>
            <person name="Nybo J.L."/>
            <person name="Vesth T.C."/>
            <person name="Theobald S."/>
            <person name="Frisvad J.C."/>
            <person name="Larsen T.O."/>
            <person name="Kjaerboelling I."/>
            <person name="Rothschild-Mancinelli K."/>
            <person name="Lyhne E.K."/>
            <person name="Kogle M.E."/>
            <person name="Barry K."/>
            <person name="Clum A."/>
            <person name="Na H."/>
            <person name="Ledsgaard L."/>
            <person name="Lin J."/>
            <person name="Lipzen A."/>
            <person name="Kuo A."/>
            <person name="Riley R."/>
            <person name="Mondo S."/>
            <person name="Labutti K."/>
            <person name="Haridas S."/>
            <person name="Pangalinan J."/>
            <person name="Salamov A.A."/>
            <person name="Simmons B.A."/>
            <person name="Magnuson J.K."/>
            <person name="Chen J."/>
            <person name="Drula E."/>
            <person name="Henrissat B."/>
            <person name="Wiebenga A."/>
            <person name="Lubbers R.J."/>
            <person name="Gomes A.C."/>
            <person name="Macurrencykelacurrency M.R."/>
            <person name="Stajich J."/>
            <person name="Grigoriev I.V."/>
            <person name="Mortensen U.H."/>
            <person name="De Vries R.P."/>
            <person name="Baker S.E."/>
            <person name="Andersen M.R."/>
        </authorList>
    </citation>
    <scope>NUCLEOTIDE SEQUENCE [LARGE SCALE GENOMIC DNA]</scope>
    <source>
        <strain evidence="3 4">CBS 449.75</strain>
    </source>
</reference>
<sequence length="382" mass="43503">MPPAQRAGWFPSILGRSILDTLEGAQDVSQNSVRDVTHTPIQPDRTDHLTARAEKTYHPGEGAVDPNNINMRGLYALFAILGAVFVLASIWFFFWAKDGGFVWKKGDWEEYKSTVLRRKGPDGRTLSNATRSTKLGGGSIVGKGYTDDGYTVADTTPGYSDTATTITEKEPRRKRNLREKLLRRHRNEKYEGEADEDVRAYRKEKPAQIGGINREADGTYYGSDYDTSNPPTQYNQSEMSDVRDYAYEPTRQDRNFSFVPGTEETLSQTTTERVLREPSNRRHNRRRERRRQPPSSTSRQSSPRKRESRSAARYTEPLDFSSSAPTRSDYQYSNVGTEEEDIGTISYHHPIPGLSKGYRREGPRSRRRDSLSDSDGEETRYS</sequence>
<dbReference type="RefSeq" id="XP_070882389.1">
    <property type="nucleotide sequence ID" value="XM_071026353.1"/>
</dbReference>
<organism evidence="3 4">
    <name type="scientific">Aspergillus lucknowensis</name>
    <dbReference type="NCBI Taxonomy" id="176173"/>
    <lineage>
        <taxon>Eukaryota</taxon>
        <taxon>Fungi</taxon>
        <taxon>Dikarya</taxon>
        <taxon>Ascomycota</taxon>
        <taxon>Pezizomycotina</taxon>
        <taxon>Eurotiomycetes</taxon>
        <taxon>Eurotiomycetidae</taxon>
        <taxon>Eurotiales</taxon>
        <taxon>Aspergillaceae</taxon>
        <taxon>Aspergillus</taxon>
        <taxon>Aspergillus subgen. Nidulantes</taxon>
    </lineage>
</organism>
<accession>A0ABR4LFU1</accession>
<dbReference type="GeneID" id="98141425"/>
<feature type="region of interest" description="Disordered" evidence="1">
    <location>
        <begin position="251"/>
        <end position="382"/>
    </location>
</feature>
<feature type="compositionally biased region" description="Basic and acidic residues" evidence="1">
    <location>
        <begin position="358"/>
        <end position="382"/>
    </location>
</feature>
<protein>
    <submittedName>
        <fullName evidence="3">Uncharacterized protein</fullName>
    </submittedName>
</protein>